<comment type="similarity">
    <text evidence="1 7">Belongs to the peptidase A1 family.</text>
</comment>
<feature type="domain" description="Peptidase A1" evidence="9">
    <location>
        <begin position="70"/>
        <end position="337"/>
    </location>
</feature>
<dbReference type="FunFam" id="2.40.70.10:FF:000115">
    <property type="entry name" value="Lysosomal aspartic protease"/>
    <property type="match status" value="1"/>
</dbReference>
<evidence type="ECO:0000256" key="8">
    <source>
        <dbReference type="SAM" id="SignalP"/>
    </source>
</evidence>
<dbReference type="PANTHER" id="PTHR47966:SF51">
    <property type="entry name" value="BETA-SITE APP-CLEAVING ENZYME, ISOFORM A-RELATED"/>
    <property type="match status" value="1"/>
</dbReference>
<dbReference type="InterPro" id="IPR001969">
    <property type="entry name" value="Aspartic_peptidase_AS"/>
</dbReference>
<dbReference type="InterPro" id="IPR021109">
    <property type="entry name" value="Peptidase_aspartic_dom_sf"/>
</dbReference>
<comment type="caution">
    <text evidence="10">The sequence shown here is derived from an EMBL/GenBank/DDBJ whole genome shotgun (WGS) entry which is preliminary data.</text>
</comment>
<evidence type="ECO:0000256" key="6">
    <source>
        <dbReference type="PIRSR" id="PIRSR601461-2"/>
    </source>
</evidence>
<feature type="signal peptide" evidence="8">
    <location>
        <begin position="1"/>
        <end position="24"/>
    </location>
</feature>
<dbReference type="Gene3D" id="2.40.70.10">
    <property type="entry name" value="Acid Proteases"/>
    <property type="match status" value="2"/>
</dbReference>
<dbReference type="EMBL" id="RQTK01000043">
    <property type="protein sequence ID" value="RUS89981.1"/>
    <property type="molecule type" value="Genomic_DNA"/>
</dbReference>
<accession>A0A3S1BJV2</accession>
<dbReference type="OrthoDB" id="771136at2759"/>
<keyword evidence="2 7" id="KW-0645">Protease</keyword>
<dbReference type="Proteomes" id="UP000271974">
    <property type="component" value="Unassembled WGS sequence"/>
</dbReference>
<organism evidence="10 11">
    <name type="scientific">Elysia chlorotica</name>
    <name type="common">Eastern emerald elysia</name>
    <name type="synonym">Sea slug</name>
    <dbReference type="NCBI Taxonomy" id="188477"/>
    <lineage>
        <taxon>Eukaryota</taxon>
        <taxon>Metazoa</taxon>
        <taxon>Spiralia</taxon>
        <taxon>Lophotrochozoa</taxon>
        <taxon>Mollusca</taxon>
        <taxon>Gastropoda</taxon>
        <taxon>Heterobranchia</taxon>
        <taxon>Euthyneura</taxon>
        <taxon>Panpulmonata</taxon>
        <taxon>Sacoglossa</taxon>
        <taxon>Placobranchoidea</taxon>
        <taxon>Plakobranchidae</taxon>
        <taxon>Elysia</taxon>
    </lineage>
</organism>
<dbReference type="GO" id="GO:0006508">
    <property type="term" value="P:proteolysis"/>
    <property type="evidence" value="ECO:0007669"/>
    <property type="project" value="UniProtKB-KW"/>
</dbReference>
<proteinExistence type="inferred from homology"/>
<dbReference type="InterPro" id="IPR033121">
    <property type="entry name" value="PEPTIDASE_A1"/>
</dbReference>
<reference evidence="10 11" key="1">
    <citation type="submission" date="2019-01" db="EMBL/GenBank/DDBJ databases">
        <title>A draft genome assembly of the solar-powered sea slug Elysia chlorotica.</title>
        <authorList>
            <person name="Cai H."/>
            <person name="Li Q."/>
            <person name="Fang X."/>
            <person name="Li J."/>
            <person name="Curtis N.E."/>
            <person name="Altenburger A."/>
            <person name="Shibata T."/>
            <person name="Feng M."/>
            <person name="Maeda T."/>
            <person name="Schwartz J.A."/>
            <person name="Shigenobu S."/>
            <person name="Lundholm N."/>
            <person name="Nishiyama T."/>
            <person name="Yang H."/>
            <person name="Hasebe M."/>
            <person name="Li S."/>
            <person name="Pierce S.K."/>
            <person name="Wang J."/>
        </authorList>
    </citation>
    <scope>NUCLEOTIDE SEQUENCE [LARGE SCALE GENOMIC DNA]</scope>
    <source>
        <strain evidence="10">EC2010</strain>
        <tissue evidence="10">Whole organism of an adult</tissue>
    </source>
</reference>
<evidence type="ECO:0000313" key="11">
    <source>
        <dbReference type="Proteomes" id="UP000271974"/>
    </source>
</evidence>
<feature type="chain" id="PRO_5018548178" description="Peptidase A1 domain-containing protein" evidence="8">
    <location>
        <begin position="25"/>
        <end position="337"/>
    </location>
</feature>
<dbReference type="Gene3D" id="2.60.40.1960">
    <property type="match status" value="1"/>
</dbReference>
<feature type="active site" evidence="5">
    <location>
        <position position="88"/>
    </location>
</feature>
<dbReference type="GO" id="GO:0004190">
    <property type="term" value="F:aspartic-type endopeptidase activity"/>
    <property type="evidence" value="ECO:0007669"/>
    <property type="project" value="UniProtKB-KW"/>
</dbReference>
<sequence>MYNSIKMKTQTVLTLAVLIASCLALDPMHIPIYSMIKPEQKLDSLIRQVKFYQESNSDDEPLKNFQDAQYYGPITVGTPGQPFNVIFDTGSSNLWIPSVHCPRSDVACQKHNKYNNATSKTYRPNGKPFVIQYGTGNVEGYLSTDTITVAGVSVVNQTFGEAVKESQDFVGTPADGLLGMGFPEISEDQVPTVFGNMVRQKLIPEPVFSFYLNRDEKASPGGVLTLGGTDPDHYTGDFTFVDVTKKGYWQFDMDRVNVKGEELTLCKSGCSAIADTGTTLIVGPSSEVNALNSQLGGAPTSQGLYIVDCKKVNSLPDVVFTLNGQQLTLTGPQYTLK</sequence>
<evidence type="ECO:0000256" key="4">
    <source>
        <dbReference type="ARBA" id="ARBA00022801"/>
    </source>
</evidence>
<dbReference type="PROSITE" id="PS51767">
    <property type="entry name" value="PEPTIDASE_A1"/>
    <property type="match status" value="1"/>
</dbReference>
<name>A0A3S1BJV2_ELYCH</name>
<evidence type="ECO:0000259" key="9">
    <source>
        <dbReference type="PROSITE" id="PS51767"/>
    </source>
</evidence>
<keyword evidence="6" id="KW-1015">Disulfide bond</keyword>
<evidence type="ECO:0000256" key="3">
    <source>
        <dbReference type="ARBA" id="ARBA00022750"/>
    </source>
</evidence>
<feature type="disulfide bond" evidence="6">
    <location>
        <begin position="101"/>
        <end position="108"/>
    </location>
</feature>
<evidence type="ECO:0000256" key="5">
    <source>
        <dbReference type="PIRSR" id="PIRSR601461-1"/>
    </source>
</evidence>
<keyword evidence="8" id="KW-0732">Signal</keyword>
<dbReference type="SUPFAM" id="SSF50630">
    <property type="entry name" value="Acid proteases"/>
    <property type="match status" value="1"/>
</dbReference>
<dbReference type="PROSITE" id="PS51257">
    <property type="entry name" value="PROKAR_LIPOPROTEIN"/>
    <property type="match status" value="1"/>
</dbReference>
<dbReference type="Pfam" id="PF00026">
    <property type="entry name" value="Asp"/>
    <property type="match status" value="1"/>
</dbReference>
<evidence type="ECO:0000256" key="7">
    <source>
        <dbReference type="RuleBase" id="RU000454"/>
    </source>
</evidence>
<keyword evidence="11" id="KW-1185">Reference proteome</keyword>
<evidence type="ECO:0000313" key="10">
    <source>
        <dbReference type="EMBL" id="RUS89981.1"/>
    </source>
</evidence>
<protein>
    <recommendedName>
        <fullName evidence="9">Peptidase A1 domain-containing protein</fullName>
    </recommendedName>
</protein>
<keyword evidence="3 7" id="KW-0064">Aspartyl protease</keyword>
<gene>
    <name evidence="10" type="ORF">EGW08_002248</name>
</gene>
<keyword evidence="4 7" id="KW-0378">Hydrolase</keyword>
<dbReference type="InterPro" id="IPR001461">
    <property type="entry name" value="Aspartic_peptidase_A1"/>
</dbReference>
<evidence type="ECO:0000256" key="2">
    <source>
        <dbReference type="ARBA" id="ARBA00022670"/>
    </source>
</evidence>
<dbReference type="AlphaFoldDB" id="A0A3S1BJV2"/>
<feature type="active site" evidence="5">
    <location>
        <position position="275"/>
    </location>
</feature>
<dbReference type="PANTHER" id="PTHR47966">
    <property type="entry name" value="BETA-SITE APP-CLEAVING ENZYME, ISOFORM A-RELATED"/>
    <property type="match status" value="1"/>
</dbReference>
<dbReference type="PRINTS" id="PR00792">
    <property type="entry name" value="PEPSIN"/>
</dbReference>
<evidence type="ECO:0000256" key="1">
    <source>
        <dbReference type="ARBA" id="ARBA00007447"/>
    </source>
</evidence>
<feature type="non-terminal residue" evidence="10">
    <location>
        <position position="337"/>
    </location>
</feature>
<dbReference type="PROSITE" id="PS00141">
    <property type="entry name" value="ASP_PROTEASE"/>
    <property type="match status" value="2"/>
</dbReference>
<dbReference type="STRING" id="188477.A0A3S1BJV2"/>